<dbReference type="PANTHER" id="PTHR40112">
    <property type="entry name" value="H2HPP ISOMERASE"/>
    <property type="match status" value="1"/>
</dbReference>
<dbReference type="InterPro" id="IPR052535">
    <property type="entry name" value="Bacilysin_H2HPP_isomerase"/>
</dbReference>
<dbReference type="InterPro" id="IPR011051">
    <property type="entry name" value="RmlC_Cupin_sf"/>
</dbReference>
<dbReference type="Pfam" id="PF07883">
    <property type="entry name" value="Cupin_2"/>
    <property type="match status" value="1"/>
</dbReference>
<dbReference type="Gene3D" id="2.60.120.10">
    <property type="entry name" value="Jelly Rolls"/>
    <property type="match status" value="1"/>
</dbReference>
<dbReference type="InterPro" id="IPR014710">
    <property type="entry name" value="RmlC-like_jellyroll"/>
</dbReference>
<organism evidence="2 3">
    <name type="scientific">candidate division WOR_3 bacterium SM23_42</name>
    <dbReference type="NCBI Taxonomy" id="1703779"/>
    <lineage>
        <taxon>Bacteria</taxon>
        <taxon>Bacteria division WOR-3</taxon>
    </lineage>
</organism>
<reference evidence="2 3" key="1">
    <citation type="journal article" date="2015" name="Microbiome">
        <title>Genomic resolution of linkages in carbon, nitrogen, and sulfur cycling among widespread estuary sediment bacteria.</title>
        <authorList>
            <person name="Baker B.J."/>
            <person name="Lazar C.S."/>
            <person name="Teske A.P."/>
            <person name="Dick G.J."/>
        </authorList>
    </citation>
    <scope>NUCLEOTIDE SEQUENCE [LARGE SCALE GENOMIC DNA]</scope>
    <source>
        <strain evidence="2">SM23_42</strain>
    </source>
</reference>
<dbReference type="EMBL" id="LJUJ01000026">
    <property type="protein sequence ID" value="KPK62784.1"/>
    <property type="molecule type" value="Genomic_DNA"/>
</dbReference>
<accession>A0A0S8FPW5</accession>
<evidence type="ECO:0000313" key="2">
    <source>
        <dbReference type="EMBL" id="KPK62784.1"/>
    </source>
</evidence>
<dbReference type="Proteomes" id="UP000051373">
    <property type="component" value="Unassembled WGS sequence"/>
</dbReference>
<dbReference type="PANTHER" id="PTHR40112:SF1">
    <property type="entry name" value="H2HPP ISOMERASE"/>
    <property type="match status" value="1"/>
</dbReference>
<proteinExistence type="predicted"/>
<evidence type="ECO:0000259" key="1">
    <source>
        <dbReference type="Pfam" id="PF07883"/>
    </source>
</evidence>
<dbReference type="SUPFAM" id="SSF51182">
    <property type="entry name" value="RmlC-like cupins"/>
    <property type="match status" value="1"/>
</dbReference>
<gene>
    <name evidence="2" type="ORF">AMJ83_09890</name>
</gene>
<dbReference type="AlphaFoldDB" id="A0A0S8FPW5"/>
<sequence length="121" mass="14223">MTRRIDNKIFYITKELLDFAPKMPGVKMWAIALDKAMFTYFDIEPETRFERHKHESEQITFVLEGEFFFEIADKTICLEPGTVIAIPLNAPHAAYTKDKRVIAVDAWSPIRHEYLDEERSK</sequence>
<name>A0A0S8FPW5_UNCW3</name>
<dbReference type="InterPro" id="IPR013096">
    <property type="entry name" value="Cupin_2"/>
</dbReference>
<evidence type="ECO:0000313" key="3">
    <source>
        <dbReference type="Proteomes" id="UP000051373"/>
    </source>
</evidence>
<protein>
    <recommendedName>
        <fullName evidence="1">Cupin type-2 domain-containing protein</fullName>
    </recommendedName>
</protein>
<feature type="domain" description="Cupin type-2" evidence="1">
    <location>
        <begin position="40"/>
        <end position="96"/>
    </location>
</feature>
<comment type="caution">
    <text evidence="2">The sequence shown here is derived from an EMBL/GenBank/DDBJ whole genome shotgun (WGS) entry which is preliminary data.</text>
</comment>
<dbReference type="STRING" id="1703779.AMJ83_09890"/>